<organism evidence="1 2">
    <name type="scientific">Cetraspora pellucida</name>
    <dbReference type="NCBI Taxonomy" id="1433469"/>
    <lineage>
        <taxon>Eukaryota</taxon>
        <taxon>Fungi</taxon>
        <taxon>Fungi incertae sedis</taxon>
        <taxon>Mucoromycota</taxon>
        <taxon>Glomeromycotina</taxon>
        <taxon>Glomeromycetes</taxon>
        <taxon>Diversisporales</taxon>
        <taxon>Gigasporaceae</taxon>
        <taxon>Cetraspora</taxon>
    </lineage>
</organism>
<evidence type="ECO:0000313" key="1">
    <source>
        <dbReference type="EMBL" id="CAG8827420.1"/>
    </source>
</evidence>
<dbReference type="EMBL" id="CAJVQA010058948">
    <property type="protein sequence ID" value="CAG8827420.1"/>
    <property type="molecule type" value="Genomic_DNA"/>
</dbReference>
<dbReference type="Proteomes" id="UP000789759">
    <property type="component" value="Unassembled WGS sequence"/>
</dbReference>
<protein>
    <submittedName>
        <fullName evidence="1">19488_t:CDS:1</fullName>
    </submittedName>
</protein>
<reference evidence="1" key="1">
    <citation type="submission" date="2021-06" db="EMBL/GenBank/DDBJ databases">
        <authorList>
            <person name="Kallberg Y."/>
            <person name="Tangrot J."/>
            <person name="Rosling A."/>
        </authorList>
    </citation>
    <scope>NUCLEOTIDE SEQUENCE</scope>
    <source>
        <strain evidence="1">FL966</strain>
    </source>
</reference>
<gene>
    <name evidence="1" type="ORF">CPELLU_LOCUS20303</name>
</gene>
<sequence>MLKVSDNNQRELKDNRNKTILAALNEYKNYPPNVKHPSISSIARDYDIPRITLHRAIKNDSPPKRQGPPTILTEHEESQLVGYCINMQKLGFGLTRSGVNHCVMEIMRCNKRPHPFGDNGPGRDWWRCFMKDHPKLSFHVPQELSEAQAQRANAVIVKNHFDKLKQVINEHSLTAMQIWNMDETG</sequence>
<feature type="non-terminal residue" evidence="1">
    <location>
        <position position="185"/>
    </location>
</feature>
<keyword evidence="2" id="KW-1185">Reference proteome</keyword>
<dbReference type="OrthoDB" id="2433406at2759"/>
<dbReference type="AlphaFoldDB" id="A0A9N9PHD7"/>
<name>A0A9N9PHD7_9GLOM</name>
<evidence type="ECO:0000313" key="2">
    <source>
        <dbReference type="Proteomes" id="UP000789759"/>
    </source>
</evidence>
<comment type="caution">
    <text evidence="1">The sequence shown here is derived from an EMBL/GenBank/DDBJ whole genome shotgun (WGS) entry which is preliminary data.</text>
</comment>
<proteinExistence type="predicted"/>
<accession>A0A9N9PHD7</accession>